<dbReference type="AlphaFoldDB" id="A0A0G1KRN4"/>
<dbReference type="NCBIfam" id="TIGR02669">
    <property type="entry name" value="SpoIID_LytB"/>
    <property type="match status" value="1"/>
</dbReference>
<name>A0A0G1KRN4_9BACT</name>
<evidence type="ECO:0000256" key="1">
    <source>
        <dbReference type="SAM" id="Coils"/>
    </source>
</evidence>
<feature type="signal peptide" evidence="2">
    <location>
        <begin position="1"/>
        <end position="24"/>
    </location>
</feature>
<accession>A0A0G1KRN4</accession>
<keyword evidence="2" id="KW-0732">Signal</keyword>
<keyword evidence="1" id="KW-0175">Coiled coil</keyword>
<dbReference type="InterPro" id="IPR013486">
    <property type="entry name" value="SpoIID/LytB"/>
</dbReference>
<feature type="chain" id="PRO_5002538281" evidence="2">
    <location>
        <begin position="25"/>
        <end position="584"/>
    </location>
</feature>
<evidence type="ECO:0000313" key="5">
    <source>
        <dbReference type="Proteomes" id="UP000034797"/>
    </source>
</evidence>
<feature type="coiled-coil region" evidence="1">
    <location>
        <begin position="163"/>
        <end position="190"/>
    </location>
</feature>
<dbReference type="Gene3D" id="6.10.250.3150">
    <property type="match status" value="1"/>
</dbReference>
<proteinExistence type="predicted"/>
<dbReference type="InterPro" id="IPR013693">
    <property type="entry name" value="SpoIID/LytB_N"/>
</dbReference>
<organism evidence="4 5">
    <name type="scientific">Candidatus Collierbacteria bacterium GW2011_GWA2_44_99</name>
    <dbReference type="NCBI Taxonomy" id="1618380"/>
    <lineage>
        <taxon>Bacteria</taxon>
        <taxon>Candidatus Collieribacteriota</taxon>
    </lineage>
</organism>
<gene>
    <name evidence="4" type="ORF">UW84_C0016G0014</name>
</gene>
<evidence type="ECO:0000313" key="4">
    <source>
        <dbReference type="EMBL" id="KKT86130.1"/>
    </source>
</evidence>
<dbReference type="GO" id="GO:0030435">
    <property type="term" value="P:sporulation resulting in formation of a cellular spore"/>
    <property type="evidence" value="ECO:0007669"/>
    <property type="project" value="InterPro"/>
</dbReference>
<dbReference type="EMBL" id="LCJW01000016">
    <property type="protein sequence ID" value="KKT86130.1"/>
    <property type="molecule type" value="Genomic_DNA"/>
</dbReference>
<evidence type="ECO:0000259" key="3">
    <source>
        <dbReference type="Pfam" id="PF08486"/>
    </source>
</evidence>
<feature type="domain" description="Sporulation stage II protein D amidase enhancer LytB N-terminal" evidence="3">
    <location>
        <begin position="312"/>
        <end position="392"/>
    </location>
</feature>
<sequence>MKWRYLLILVVLLSFFAGFRSVMAIDCSNPENMNDVGQLEECKKDLQRSFDLSFAATTPLEAEIKKLGVKIVALQRGIDTAQAKLKTTEAGIKERSEKVSTQYLVLAIKIRGMYIRLRSEPLWASLLSSTSMGEARRELAYRQESNDKDKQLIVNLVQEIGTLEKDKITFEKQKEQLAKLQTELDKQNSFFQGEVKKAKTYQSDLSGKIAALSAKQAAILAEKQGTFSTTVGDVPLADDPASRPDYNPGFSPAFATFSFGAPHFKGMSQYGAYGRAKSGQNAEDILRAYYGGIDIKKDYDPGKQIGVKGYGRMDIETYTKRIYEVPNSWGDDGGFEALKAQAVAARTYALAWTNEGSGGDICTDQGCQVYKNSDKGGKWEEAVNATKGWVLTKDGKIIKAWYASTSGGYQESYDALAHRKDGNGYQTPAFWDTKDGRSGWTSQAYEKIAGSPWFYKAWYKSRSGNSCGRSHPWLTAEEMADLLNAWKVLKNGSDSRVLPLGGCGGDNPYSIEELRSKAESVGSGYSSVSGVSVTYSDGGYTANVRFETNKGSVEMSGSEFKSVFNVRAPGWISLKSGLFNIEKK</sequence>
<evidence type="ECO:0000256" key="2">
    <source>
        <dbReference type="SAM" id="SignalP"/>
    </source>
</evidence>
<reference evidence="4 5" key="1">
    <citation type="journal article" date="2015" name="Nature">
        <title>rRNA introns, odd ribosomes, and small enigmatic genomes across a large radiation of phyla.</title>
        <authorList>
            <person name="Brown C.T."/>
            <person name="Hug L.A."/>
            <person name="Thomas B.C."/>
            <person name="Sharon I."/>
            <person name="Castelle C.J."/>
            <person name="Singh A."/>
            <person name="Wilkins M.J."/>
            <person name="Williams K.H."/>
            <person name="Banfield J.F."/>
        </authorList>
    </citation>
    <scope>NUCLEOTIDE SEQUENCE [LARGE SCALE GENOMIC DNA]</scope>
</reference>
<dbReference type="Pfam" id="PF08486">
    <property type="entry name" value="SpoIID"/>
    <property type="match status" value="1"/>
</dbReference>
<comment type="caution">
    <text evidence="4">The sequence shown here is derived from an EMBL/GenBank/DDBJ whole genome shotgun (WGS) entry which is preliminary data.</text>
</comment>
<dbReference type="Proteomes" id="UP000034797">
    <property type="component" value="Unassembled WGS sequence"/>
</dbReference>
<protein>
    <submittedName>
        <fullName evidence="4">LytB protein</fullName>
    </submittedName>
</protein>